<feature type="domain" description="ABC transporter" evidence="5">
    <location>
        <begin position="4"/>
        <end position="239"/>
    </location>
</feature>
<dbReference type="Pfam" id="PF00005">
    <property type="entry name" value="ABC_tran"/>
    <property type="match status" value="1"/>
</dbReference>
<keyword evidence="4 6" id="KW-0067">ATP-binding</keyword>
<name>A0ABY8HMH1_ENSAD</name>
<organism evidence="6 7">
    <name type="scientific">Ensifer adhaerens</name>
    <name type="common">Sinorhizobium morelense</name>
    <dbReference type="NCBI Taxonomy" id="106592"/>
    <lineage>
        <taxon>Bacteria</taxon>
        <taxon>Pseudomonadati</taxon>
        <taxon>Pseudomonadota</taxon>
        <taxon>Alphaproteobacteria</taxon>
        <taxon>Hyphomicrobiales</taxon>
        <taxon>Rhizobiaceae</taxon>
        <taxon>Sinorhizobium/Ensifer group</taxon>
        <taxon>Ensifer</taxon>
    </lineage>
</organism>
<evidence type="ECO:0000256" key="3">
    <source>
        <dbReference type="ARBA" id="ARBA00022741"/>
    </source>
</evidence>
<dbReference type="InterPro" id="IPR050093">
    <property type="entry name" value="ABC_SmlMolc_Importer"/>
</dbReference>
<dbReference type="PROSITE" id="PS50893">
    <property type="entry name" value="ABC_TRANSPORTER_2"/>
    <property type="match status" value="1"/>
</dbReference>
<dbReference type="InterPro" id="IPR027417">
    <property type="entry name" value="P-loop_NTPase"/>
</dbReference>
<dbReference type="Proteomes" id="UP001214094">
    <property type="component" value="Chromosome"/>
</dbReference>
<dbReference type="InterPro" id="IPR013611">
    <property type="entry name" value="Transp-assoc_OB_typ2"/>
</dbReference>
<accession>A0ABY8HMH1</accession>
<evidence type="ECO:0000259" key="5">
    <source>
        <dbReference type="PROSITE" id="PS50893"/>
    </source>
</evidence>
<dbReference type="InterPro" id="IPR003593">
    <property type="entry name" value="AAA+_ATPase"/>
</dbReference>
<dbReference type="GO" id="GO:0005524">
    <property type="term" value="F:ATP binding"/>
    <property type="evidence" value="ECO:0007669"/>
    <property type="project" value="UniProtKB-KW"/>
</dbReference>
<dbReference type="GeneID" id="29517572"/>
<evidence type="ECO:0000256" key="4">
    <source>
        <dbReference type="ARBA" id="ARBA00022840"/>
    </source>
</evidence>
<keyword evidence="7" id="KW-1185">Reference proteome</keyword>
<dbReference type="SMART" id="SM00382">
    <property type="entry name" value="AAA"/>
    <property type="match status" value="1"/>
</dbReference>
<comment type="similarity">
    <text evidence="1">Belongs to the ABC transporter superfamily.</text>
</comment>
<dbReference type="InterPro" id="IPR003439">
    <property type="entry name" value="ABC_transporter-like_ATP-bd"/>
</dbReference>
<dbReference type="PANTHER" id="PTHR42781">
    <property type="entry name" value="SPERMIDINE/PUTRESCINE IMPORT ATP-BINDING PROTEIN POTA"/>
    <property type="match status" value="1"/>
</dbReference>
<dbReference type="EMBL" id="CP121308">
    <property type="protein sequence ID" value="WFP92619.1"/>
    <property type="molecule type" value="Genomic_DNA"/>
</dbReference>
<dbReference type="InterPro" id="IPR017871">
    <property type="entry name" value="ABC_transporter-like_CS"/>
</dbReference>
<evidence type="ECO:0000313" key="6">
    <source>
        <dbReference type="EMBL" id="WFP92619.1"/>
    </source>
</evidence>
<dbReference type="RefSeq" id="WP_034793276.1">
    <property type="nucleotide sequence ID" value="NZ_CP015880.1"/>
</dbReference>
<dbReference type="PROSITE" id="PS00211">
    <property type="entry name" value="ABC_TRANSPORTER_1"/>
    <property type="match status" value="1"/>
</dbReference>
<dbReference type="SUPFAM" id="SSF52540">
    <property type="entry name" value="P-loop containing nucleoside triphosphate hydrolases"/>
    <property type="match status" value="1"/>
</dbReference>
<evidence type="ECO:0000313" key="7">
    <source>
        <dbReference type="Proteomes" id="UP001214094"/>
    </source>
</evidence>
<keyword evidence="3" id="KW-0547">Nucleotide-binding</keyword>
<dbReference type="Gene3D" id="3.40.50.300">
    <property type="entry name" value="P-loop containing nucleotide triphosphate hydrolases"/>
    <property type="match status" value="1"/>
</dbReference>
<dbReference type="PANTHER" id="PTHR42781:SF4">
    <property type="entry name" value="SPERMIDINE_PUTRESCINE IMPORT ATP-BINDING PROTEIN POTA"/>
    <property type="match status" value="1"/>
</dbReference>
<evidence type="ECO:0000256" key="2">
    <source>
        <dbReference type="ARBA" id="ARBA00022448"/>
    </source>
</evidence>
<sequence length="346" mass="37339">MAQLILNHVTKHFGGGRPAVSDVSLTVREGGFLALLGPSGCGKTTVLRMIAGFEQPSDGSIDFGERRLSDAARALPPERRNMAMVFQSYALWPHMTVAENVGYPLKVRGISGSAWQRSVADALALVKLTDYADRRPAALSGGQRQRVALARCLVTSPDVVLLDEPLANLDQHLRKSMEETFRIFHERSGATMIYVTHDQAEAMALATDVAVMSEGRLMQMAPPAEIYARPEGAVVGGLIGRGSVLKLAVPEGAPRALEWSLLRSALAGVRMEGAGDGAVRDVLVRPEHVRHDGEGMALRVVSCVFEGERFALTLALPDGQSLKAYGDRAIMPGDTARFVMSQGWRL</sequence>
<evidence type="ECO:0000256" key="1">
    <source>
        <dbReference type="ARBA" id="ARBA00005417"/>
    </source>
</evidence>
<dbReference type="Pfam" id="PF08402">
    <property type="entry name" value="TOBE_2"/>
    <property type="match status" value="1"/>
</dbReference>
<proteinExistence type="inferred from homology"/>
<gene>
    <name evidence="6" type="ORF">P4B07_09770</name>
</gene>
<reference evidence="6 7" key="1">
    <citation type="submission" date="2023-03" db="EMBL/GenBank/DDBJ databases">
        <title>Comparative genome and transcriptome analysis combination mining strategies for increasing vitamin B12 production of Ensifer adhaerens strain.</title>
        <authorList>
            <person name="Yongheng L."/>
        </authorList>
    </citation>
    <scope>NUCLEOTIDE SEQUENCE [LARGE SCALE GENOMIC DNA]</scope>
    <source>
        <strain evidence="6 7">Casida A-T305</strain>
    </source>
</reference>
<protein>
    <submittedName>
        <fullName evidence="6">ABC transporter ATP-binding protein</fullName>
    </submittedName>
</protein>
<keyword evidence="2" id="KW-0813">Transport</keyword>